<dbReference type="InterPro" id="IPR050699">
    <property type="entry name" value="RNA-DNA_Helicase"/>
</dbReference>
<name>A0A8J7NNW4_ATRSP</name>
<keyword evidence="4" id="KW-0067">ATP-binding</keyword>
<dbReference type="PANTHER" id="PTHR12131">
    <property type="entry name" value="ATP-DEPENDENT RNA AND DNA HELICASE"/>
    <property type="match status" value="1"/>
</dbReference>
<evidence type="ECO:0000256" key="4">
    <source>
        <dbReference type="ARBA" id="ARBA00022840"/>
    </source>
</evidence>
<comment type="caution">
    <text evidence="6">The sequence shown here is derived from an EMBL/GenBank/DDBJ whole genome shotgun (WGS) entry which is preliminary data.</text>
</comment>
<keyword evidence="2" id="KW-0378">Hydrolase</keyword>
<evidence type="ECO:0000256" key="1">
    <source>
        <dbReference type="ARBA" id="ARBA00022741"/>
    </source>
</evidence>
<comment type="catalytic activity">
    <reaction evidence="5">
        <text>ATP + H2O = ADP + phosphate + H(+)</text>
        <dbReference type="Rhea" id="RHEA:13065"/>
        <dbReference type="ChEBI" id="CHEBI:15377"/>
        <dbReference type="ChEBI" id="CHEBI:15378"/>
        <dbReference type="ChEBI" id="CHEBI:30616"/>
        <dbReference type="ChEBI" id="CHEBI:43474"/>
        <dbReference type="ChEBI" id="CHEBI:456216"/>
        <dbReference type="EC" id="3.6.4.13"/>
    </reaction>
</comment>
<evidence type="ECO:0000313" key="6">
    <source>
        <dbReference type="EMBL" id="MBN3314566.1"/>
    </source>
</evidence>
<dbReference type="AlphaFoldDB" id="A0A8J7NNW4"/>
<reference evidence="6" key="1">
    <citation type="journal article" date="2021" name="Cell">
        <title>Tracing the genetic footprints of vertebrate landing in non-teleost ray-finned fishes.</title>
        <authorList>
            <person name="Bi X."/>
            <person name="Wang K."/>
            <person name="Yang L."/>
            <person name="Pan H."/>
            <person name="Jiang H."/>
            <person name="Wei Q."/>
            <person name="Fang M."/>
            <person name="Yu H."/>
            <person name="Zhu C."/>
            <person name="Cai Y."/>
            <person name="He Y."/>
            <person name="Gan X."/>
            <person name="Zeng H."/>
            <person name="Yu D."/>
            <person name="Zhu Y."/>
            <person name="Jiang H."/>
            <person name="Qiu Q."/>
            <person name="Yang H."/>
            <person name="Zhang Y.E."/>
            <person name="Wang W."/>
            <person name="Zhu M."/>
            <person name="He S."/>
            <person name="Zhang G."/>
        </authorList>
    </citation>
    <scope>NUCLEOTIDE SEQUENCE</scope>
    <source>
        <strain evidence="6">Allg_001</strain>
    </source>
</reference>
<dbReference type="InterPro" id="IPR027417">
    <property type="entry name" value="P-loop_NTPase"/>
</dbReference>
<protein>
    <submittedName>
        <fullName evidence="6">SKIV2 Helicase</fullName>
    </submittedName>
</protein>
<organism evidence="6 7">
    <name type="scientific">Atractosteus spatula</name>
    <name type="common">Alligator gar</name>
    <name type="synonym">Lepisosteus spatula</name>
    <dbReference type="NCBI Taxonomy" id="7917"/>
    <lineage>
        <taxon>Eukaryota</taxon>
        <taxon>Metazoa</taxon>
        <taxon>Chordata</taxon>
        <taxon>Craniata</taxon>
        <taxon>Vertebrata</taxon>
        <taxon>Euteleostomi</taxon>
        <taxon>Actinopterygii</taxon>
        <taxon>Neopterygii</taxon>
        <taxon>Holostei</taxon>
        <taxon>Semionotiformes</taxon>
        <taxon>Lepisosteidae</taxon>
        <taxon>Atractosteus</taxon>
    </lineage>
</organism>
<sequence>MLPDHVSIILLSATVPNAVEFSDWIGRIKKKRIYVISTQRRPVPLEHYLYTGNSSKTQKELFLLVDANGNFLTKG</sequence>
<keyword evidence="3 6" id="KW-0347">Helicase</keyword>
<evidence type="ECO:0000256" key="2">
    <source>
        <dbReference type="ARBA" id="ARBA00022801"/>
    </source>
</evidence>
<accession>A0A8J7NNW4</accession>
<evidence type="ECO:0000256" key="5">
    <source>
        <dbReference type="ARBA" id="ARBA00047984"/>
    </source>
</evidence>
<feature type="non-terminal residue" evidence="6">
    <location>
        <position position="1"/>
    </location>
</feature>
<dbReference type="EMBL" id="JAAWVO010015841">
    <property type="protein sequence ID" value="MBN3314566.1"/>
    <property type="molecule type" value="Genomic_DNA"/>
</dbReference>
<evidence type="ECO:0000313" key="7">
    <source>
        <dbReference type="Proteomes" id="UP000736164"/>
    </source>
</evidence>
<proteinExistence type="predicted"/>
<dbReference type="PANTHER" id="PTHR12131:SF1">
    <property type="entry name" value="ATP-DEPENDENT RNA HELICASE SUPV3L1, MITOCHONDRIAL-RELATED"/>
    <property type="match status" value="1"/>
</dbReference>
<dbReference type="GO" id="GO:0055087">
    <property type="term" value="C:Ski complex"/>
    <property type="evidence" value="ECO:0007669"/>
    <property type="project" value="TreeGrafter"/>
</dbReference>
<feature type="non-terminal residue" evidence="6">
    <location>
        <position position="75"/>
    </location>
</feature>
<keyword evidence="7" id="KW-1185">Reference proteome</keyword>
<dbReference type="GO" id="GO:0003724">
    <property type="term" value="F:RNA helicase activity"/>
    <property type="evidence" value="ECO:0007669"/>
    <property type="project" value="UniProtKB-EC"/>
</dbReference>
<dbReference type="GO" id="GO:0070478">
    <property type="term" value="P:nuclear-transcribed mRNA catabolic process, 3'-5' exonucleolytic nonsense-mediated decay"/>
    <property type="evidence" value="ECO:0007669"/>
    <property type="project" value="TreeGrafter"/>
</dbReference>
<gene>
    <name evidence="6" type="primary">Skiv2l_0</name>
    <name evidence="6" type="ORF">GTO95_0016599</name>
</gene>
<dbReference type="Proteomes" id="UP000736164">
    <property type="component" value="Unassembled WGS sequence"/>
</dbReference>
<dbReference type="Gene3D" id="3.40.50.300">
    <property type="entry name" value="P-loop containing nucleotide triphosphate hydrolases"/>
    <property type="match status" value="1"/>
</dbReference>
<dbReference type="GO" id="GO:0016787">
    <property type="term" value="F:hydrolase activity"/>
    <property type="evidence" value="ECO:0007669"/>
    <property type="project" value="UniProtKB-KW"/>
</dbReference>
<evidence type="ECO:0000256" key="3">
    <source>
        <dbReference type="ARBA" id="ARBA00022806"/>
    </source>
</evidence>
<dbReference type="GO" id="GO:0005524">
    <property type="term" value="F:ATP binding"/>
    <property type="evidence" value="ECO:0007669"/>
    <property type="project" value="UniProtKB-KW"/>
</dbReference>
<keyword evidence="1" id="KW-0547">Nucleotide-binding</keyword>